<dbReference type="Pfam" id="PF05193">
    <property type="entry name" value="Peptidase_M16_C"/>
    <property type="match status" value="1"/>
</dbReference>
<dbReference type="PANTHER" id="PTHR11851:SF224">
    <property type="entry name" value="PROCESSING PROTEASE"/>
    <property type="match status" value="1"/>
</dbReference>
<protein>
    <submittedName>
        <fullName evidence="5">Zinc protease</fullName>
        <ecNumber evidence="5">3.4.24.-</ecNumber>
    </submittedName>
</protein>
<feature type="signal peptide" evidence="2">
    <location>
        <begin position="1"/>
        <end position="24"/>
    </location>
</feature>
<evidence type="ECO:0000256" key="1">
    <source>
        <dbReference type="SAM" id="MobiDB-lite"/>
    </source>
</evidence>
<evidence type="ECO:0000313" key="6">
    <source>
        <dbReference type="Proteomes" id="UP000581135"/>
    </source>
</evidence>
<dbReference type="GO" id="GO:0008233">
    <property type="term" value="F:peptidase activity"/>
    <property type="evidence" value="ECO:0007669"/>
    <property type="project" value="UniProtKB-KW"/>
</dbReference>
<dbReference type="SUPFAM" id="SSF63411">
    <property type="entry name" value="LuxS/MPP-like metallohydrolase"/>
    <property type="match status" value="2"/>
</dbReference>
<keyword evidence="5" id="KW-0645">Protease</keyword>
<dbReference type="AlphaFoldDB" id="A0A839STA3"/>
<organism evidence="5 6">
    <name type="scientific">Limibacillus halophilus</name>
    <dbReference type="NCBI Taxonomy" id="1579333"/>
    <lineage>
        <taxon>Bacteria</taxon>
        <taxon>Pseudomonadati</taxon>
        <taxon>Pseudomonadota</taxon>
        <taxon>Alphaproteobacteria</taxon>
        <taxon>Rhodospirillales</taxon>
        <taxon>Rhodovibrionaceae</taxon>
        <taxon>Limibacillus</taxon>
    </lineage>
</organism>
<feature type="region of interest" description="Disordered" evidence="1">
    <location>
        <begin position="443"/>
        <end position="466"/>
    </location>
</feature>
<keyword evidence="2" id="KW-0732">Signal</keyword>
<feature type="domain" description="Peptidase M16 C-terminal" evidence="4">
    <location>
        <begin position="196"/>
        <end position="371"/>
    </location>
</feature>
<feature type="domain" description="Peptidase M16 N-terminal" evidence="3">
    <location>
        <begin position="47"/>
        <end position="189"/>
    </location>
</feature>
<dbReference type="Proteomes" id="UP000581135">
    <property type="component" value="Unassembled WGS sequence"/>
</dbReference>
<dbReference type="InterPro" id="IPR050361">
    <property type="entry name" value="MPP/UQCRC_Complex"/>
</dbReference>
<evidence type="ECO:0000259" key="3">
    <source>
        <dbReference type="Pfam" id="PF00675"/>
    </source>
</evidence>
<comment type="caution">
    <text evidence="5">The sequence shown here is derived from an EMBL/GenBank/DDBJ whole genome shotgun (WGS) entry which is preliminary data.</text>
</comment>
<keyword evidence="5" id="KW-0378">Hydrolase</keyword>
<evidence type="ECO:0000259" key="4">
    <source>
        <dbReference type="Pfam" id="PF05193"/>
    </source>
</evidence>
<dbReference type="InterPro" id="IPR011765">
    <property type="entry name" value="Pept_M16_N"/>
</dbReference>
<dbReference type="GO" id="GO:0046872">
    <property type="term" value="F:metal ion binding"/>
    <property type="evidence" value="ECO:0007669"/>
    <property type="project" value="InterPro"/>
</dbReference>
<dbReference type="Pfam" id="PF00675">
    <property type="entry name" value="Peptidase_M16"/>
    <property type="match status" value="1"/>
</dbReference>
<dbReference type="EMBL" id="JACHXA010000006">
    <property type="protein sequence ID" value="MBB3066031.1"/>
    <property type="molecule type" value="Genomic_DNA"/>
</dbReference>
<dbReference type="InterPro" id="IPR007863">
    <property type="entry name" value="Peptidase_M16_C"/>
</dbReference>
<name>A0A839STA3_9PROT</name>
<evidence type="ECO:0000313" key="5">
    <source>
        <dbReference type="EMBL" id="MBB3066031.1"/>
    </source>
</evidence>
<accession>A0A839STA3</accession>
<gene>
    <name evidence="5" type="ORF">FHR98_002334</name>
</gene>
<dbReference type="GO" id="GO:0006508">
    <property type="term" value="P:proteolysis"/>
    <property type="evidence" value="ECO:0007669"/>
    <property type="project" value="UniProtKB-KW"/>
</dbReference>
<dbReference type="InterPro" id="IPR011249">
    <property type="entry name" value="Metalloenz_LuxS/M16"/>
</dbReference>
<feature type="chain" id="PRO_5032983763" evidence="2">
    <location>
        <begin position="25"/>
        <end position="466"/>
    </location>
</feature>
<sequence length="466" mass="50046">MLHLRFLRLSAVAGLALLTILSLAASVRAAEVQKVLSPGGIEAWLIEDHGNPILAIEFAFSGGAALDPVGKEGLANMVSGLLDEGAGSYDSTAFRTALENNSISLSYSATKDTFSGSLRTLTRNREKAVELLRLSLTEPRFDAEPLERIKAQILTGIARREKDPDALAGRTLWQLLYPDHAYGRETSGTVDSIAAIDSEDLRAFVAERLNLKRLKIGVVGDITASELASLLDEAFGALPAAGDTTLVADVAPANLGETVVIDAPIPQSIVAFAQPGLKRDDPDYYVAYVVNHILGGGGFTSRLFAEVREKRGLAYSVYSYLLPLDHTALVYGGVATAGERVGDSLNLIRAEWERLAEEGPTAEELEAAKTYLTGSFPLRFSNSGRIAGMLLGMQIENLGIDYLERRNDYIDAVTLEDARRVARKLFDVKNLTVVVVGQPQNVVPTRAAPEEPPAGQPADTEGKTQG</sequence>
<keyword evidence="6" id="KW-1185">Reference proteome</keyword>
<proteinExistence type="predicted"/>
<dbReference type="EC" id="3.4.24.-" evidence="5"/>
<dbReference type="PANTHER" id="PTHR11851">
    <property type="entry name" value="METALLOPROTEASE"/>
    <property type="match status" value="1"/>
</dbReference>
<evidence type="ECO:0000256" key="2">
    <source>
        <dbReference type="SAM" id="SignalP"/>
    </source>
</evidence>
<reference evidence="5 6" key="1">
    <citation type="submission" date="2020-08" db="EMBL/GenBank/DDBJ databases">
        <title>Genomic Encyclopedia of Type Strains, Phase III (KMG-III): the genomes of soil and plant-associated and newly described type strains.</title>
        <authorList>
            <person name="Whitman W."/>
        </authorList>
    </citation>
    <scope>NUCLEOTIDE SEQUENCE [LARGE SCALE GENOMIC DNA]</scope>
    <source>
        <strain evidence="5 6">CECT 8803</strain>
    </source>
</reference>
<dbReference type="RefSeq" id="WP_183416849.1">
    <property type="nucleotide sequence ID" value="NZ_JACHXA010000006.1"/>
</dbReference>
<dbReference type="Gene3D" id="3.30.830.10">
    <property type="entry name" value="Metalloenzyme, LuxS/M16 peptidase-like"/>
    <property type="match status" value="2"/>
</dbReference>